<dbReference type="KEGG" id="cam:101504725"/>
<evidence type="ECO:0000256" key="2">
    <source>
        <dbReference type="PROSITE-ProRule" id="PRU00626"/>
    </source>
</evidence>
<dbReference type="PANTHER" id="PTHR31426">
    <property type="entry name" value="GROUP II INTRON SPLICING FACTOR CRS1-LIKE"/>
    <property type="match status" value="1"/>
</dbReference>
<dbReference type="InterPro" id="IPR001890">
    <property type="entry name" value="RNA-binding_CRM"/>
</dbReference>
<evidence type="ECO:0000256" key="3">
    <source>
        <dbReference type="SAM" id="Coils"/>
    </source>
</evidence>
<evidence type="ECO:0000256" key="1">
    <source>
        <dbReference type="ARBA" id="ARBA00022884"/>
    </source>
</evidence>
<evidence type="ECO:0000313" key="5">
    <source>
        <dbReference type="Proteomes" id="UP000087171"/>
    </source>
</evidence>
<dbReference type="RefSeq" id="XP_004486561.1">
    <property type="nucleotide sequence ID" value="XM_004486504.2"/>
</dbReference>
<dbReference type="STRING" id="3827.A0A1S2XAZ2"/>
<name>A0A1S2XAZ2_CICAR</name>
<evidence type="ECO:0000259" key="4">
    <source>
        <dbReference type="PROSITE" id="PS51295"/>
    </source>
</evidence>
<reference evidence="5" key="1">
    <citation type="journal article" date="2013" name="Nat. Biotechnol.">
        <title>Draft genome sequence of chickpea (Cicer arietinum) provides a resource for trait improvement.</title>
        <authorList>
            <person name="Varshney R.K."/>
            <person name="Song C."/>
            <person name="Saxena R.K."/>
            <person name="Azam S."/>
            <person name="Yu S."/>
            <person name="Sharpe A.G."/>
            <person name="Cannon S."/>
            <person name="Baek J."/>
            <person name="Rosen B.D."/>
            <person name="Tar'an B."/>
            <person name="Millan T."/>
            <person name="Zhang X."/>
            <person name="Ramsay L.D."/>
            <person name="Iwata A."/>
            <person name="Wang Y."/>
            <person name="Nelson W."/>
            <person name="Farmer A.D."/>
            <person name="Gaur P.M."/>
            <person name="Soderlund C."/>
            <person name="Penmetsa R.V."/>
            <person name="Xu C."/>
            <person name="Bharti A.K."/>
            <person name="He W."/>
            <person name="Winter P."/>
            <person name="Zhao S."/>
            <person name="Hane J.K."/>
            <person name="Carrasquilla-Garcia N."/>
            <person name="Condie J.A."/>
            <person name="Upadhyaya H.D."/>
            <person name="Luo M.C."/>
            <person name="Thudi M."/>
            <person name="Gowda C.L."/>
            <person name="Singh N.P."/>
            <person name="Lichtenzveig J."/>
            <person name="Gali K.K."/>
            <person name="Rubio J."/>
            <person name="Nadarajan N."/>
            <person name="Dolezel J."/>
            <person name="Bansal K.C."/>
            <person name="Xu X."/>
            <person name="Edwards D."/>
            <person name="Zhang G."/>
            <person name="Kahl G."/>
            <person name="Gil J."/>
            <person name="Singh K.B."/>
            <person name="Datta S.K."/>
            <person name="Jackson S.A."/>
            <person name="Wang J."/>
            <person name="Cook D.R."/>
        </authorList>
    </citation>
    <scope>NUCLEOTIDE SEQUENCE [LARGE SCALE GENOMIC DNA]</scope>
    <source>
        <strain evidence="5">cv. CDC Frontier</strain>
    </source>
</reference>
<dbReference type="PANTHER" id="PTHR31426:SF3">
    <property type="entry name" value="OS06G0304500 PROTEIN"/>
    <property type="match status" value="1"/>
</dbReference>
<dbReference type="GeneID" id="101504725"/>
<gene>
    <name evidence="6" type="primary">LOC101504725</name>
</gene>
<dbReference type="AlphaFoldDB" id="A0A1S2XAZ2"/>
<dbReference type="eggNOG" id="KOG1990">
    <property type="taxonomic scope" value="Eukaryota"/>
</dbReference>
<evidence type="ECO:0000313" key="6">
    <source>
        <dbReference type="RefSeq" id="XP_004486561.1"/>
    </source>
</evidence>
<keyword evidence="3" id="KW-0175">Coiled coil</keyword>
<dbReference type="Gene3D" id="3.30.110.60">
    <property type="entry name" value="YhbY-like"/>
    <property type="match status" value="1"/>
</dbReference>
<keyword evidence="1 2" id="KW-0694">RNA-binding</keyword>
<dbReference type="Proteomes" id="UP000087171">
    <property type="component" value="Chromosome Ca1"/>
</dbReference>
<accession>A0A1S2XAZ2</accession>
<dbReference type="InterPro" id="IPR035920">
    <property type="entry name" value="YhbY-like_sf"/>
</dbReference>
<feature type="domain" description="CRM" evidence="4">
    <location>
        <begin position="242"/>
        <end position="339"/>
    </location>
</feature>
<dbReference type="PROSITE" id="PS51295">
    <property type="entry name" value="CRM"/>
    <property type="match status" value="1"/>
</dbReference>
<feature type="coiled-coil region" evidence="3">
    <location>
        <begin position="359"/>
        <end position="386"/>
    </location>
</feature>
<dbReference type="InterPro" id="IPR040286">
    <property type="entry name" value="At3g25440-like"/>
</dbReference>
<sequence length="392" mass="45141">MSHGGLIVWLGGLSTQVPQTNKGNGPLQRRIIKLTSQPPLVALCSSASLRGARHGFSCTFNRHSLFRLCLVEDVPTIASSPTTTFRSFTPYNSIYTKTYETLRHLLRVPPVCSPAAFDLQQKSNIIGSHGILGKFLPSRYISNSSVELKTQNNVVRFSLYKPDDIRSAKNSQIKKTVKKSRSAKVNELKFYRLKAKQKMYSPNPEVRIRYKLEKAKRKETWLIEKLRKFDVPKLPAETFDPEILTEEERHYLKRTGEKKKHYVPVGRRGVFGGVVLNMHLHWKNHETVKVICKPCKLGQIHEYAEELARLSKGIVIDIKPNNVIIFYRGKNYVQPKVMSPLDTLSKAKALEKYRYEQSLEHTSQFIERLEKELEEYREHVAKFKKGKEDTTT</sequence>
<dbReference type="OrthoDB" id="1936631at2759"/>
<dbReference type="SMART" id="SM01103">
    <property type="entry name" value="CRS1_YhbY"/>
    <property type="match status" value="1"/>
</dbReference>
<protein>
    <submittedName>
        <fullName evidence="6">Uncharacterized CRM domain-containing protein At3g25440, chloroplastic</fullName>
    </submittedName>
</protein>
<keyword evidence="5" id="KW-1185">Reference proteome</keyword>
<dbReference type="PaxDb" id="3827-XP_004486561.1"/>
<proteinExistence type="predicted"/>
<dbReference type="SUPFAM" id="SSF75471">
    <property type="entry name" value="YhbY-like"/>
    <property type="match status" value="1"/>
</dbReference>
<dbReference type="GO" id="GO:0003723">
    <property type="term" value="F:RNA binding"/>
    <property type="evidence" value="ECO:0007669"/>
    <property type="project" value="UniProtKB-UniRule"/>
</dbReference>
<reference evidence="6" key="2">
    <citation type="submission" date="2025-08" db="UniProtKB">
        <authorList>
            <consortium name="RefSeq"/>
        </authorList>
    </citation>
    <scope>IDENTIFICATION</scope>
    <source>
        <tissue evidence="6">Etiolated seedlings</tissue>
    </source>
</reference>
<organism evidence="5 6">
    <name type="scientific">Cicer arietinum</name>
    <name type="common">Chickpea</name>
    <name type="synonym">Garbanzo</name>
    <dbReference type="NCBI Taxonomy" id="3827"/>
    <lineage>
        <taxon>Eukaryota</taxon>
        <taxon>Viridiplantae</taxon>
        <taxon>Streptophyta</taxon>
        <taxon>Embryophyta</taxon>
        <taxon>Tracheophyta</taxon>
        <taxon>Spermatophyta</taxon>
        <taxon>Magnoliopsida</taxon>
        <taxon>eudicotyledons</taxon>
        <taxon>Gunneridae</taxon>
        <taxon>Pentapetalae</taxon>
        <taxon>rosids</taxon>
        <taxon>fabids</taxon>
        <taxon>Fabales</taxon>
        <taxon>Fabaceae</taxon>
        <taxon>Papilionoideae</taxon>
        <taxon>50 kb inversion clade</taxon>
        <taxon>NPAAA clade</taxon>
        <taxon>Hologalegina</taxon>
        <taxon>IRL clade</taxon>
        <taxon>Cicereae</taxon>
        <taxon>Cicer</taxon>
    </lineage>
</organism>
<dbReference type="Pfam" id="PF01985">
    <property type="entry name" value="CRS1_YhbY"/>
    <property type="match status" value="1"/>
</dbReference>